<dbReference type="VEuPathDB" id="FungiDB:JI435_045140"/>
<dbReference type="PANTHER" id="PTHR38790:SF4">
    <property type="entry name" value="2EXR DOMAIN-CONTAINING PROTEIN"/>
    <property type="match status" value="1"/>
</dbReference>
<dbReference type="RefSeq" id="XP_001794930.1">
    <property type="nucleotide sequence ID" value="XM_001794878.1"/>
</dbReference>
<evidence type="ECO:0000313" key="1">
    <source>
        <dbReference type="EMBL" id="QRC98451.1"/>
    </source>
</evidence>
<dbReference type="OrthoDB" id="5413827at2759"/>
<dbReference type="EMBL" id="CP069030">
    <property type="protein sequence ID" value="QRC98451.1"/>
    <property type="molecule type" value="Genomic_DNA"/>
</dbReference>
<evidence type="ECO:0000313" key="2">
    <source>
        <dbReference type="Proteomes" id="UP000663193"/>
    </source>
</evidence>
<dbReference type="PANTHER" id="PTHR38790">
    <property type="entry name" value="2EXR DOMAIN-CONTAINING PROTEIN-RELATED"/>
    <property type="match status" value="1"/>
</dbReference>
<organism evidence="1 2">
    <name type="scientific">Phaeosphaeria nodorum (strain SN15 / ATCC MYA-4574 / FGSC 10173)</name>
    <name type="common">Glume blotch fungus</name>
    <name type="synonym">Parastagonospora nodorum</name>
    <dbReference type="NCBI Taxonomy" id="321614"/>
    <lineage>
        <taxon>Eukaryota</taxon>
        <taxon>Fungi</taxon>
        <taxon>Dikarya</taxon>
        <taxon>Ascomycota</taxon>
        <taxon>Pezizomycotina</taxon>
        <taxon>Dothideomycetes</taxon>
        <taxon>Pleosporomycetidae</taxon>
        <taxon>Pleosporales</taxon>
        <taxon>Pleosporineae</taxon>
        <taxon>Phaeosphaeriaceae</taxon>
        <taxon>Parastagonospora</taxon>
    </lineage>
</organism>
<name>A0A7U2F4T3_PHANO</name>
<dbReference type="KEGG" id="pno:SNOG_04514"/>
<accession>A0A7U2F4T3</accession>
<proteinExistence type="predicted"/>
<sequence>MSSKGLSNDEAAAITLRNQKDSPLLRLPAELRNHIYGYVFDCIIIHIRYDRGGQWPVYEQGSWDSLPFNADALVNSTAACRQVRAEAGHLFYENSELYFINWSVMVKILSGIKPRQRMMIKTIRLETPAWPLYKNIRPLKHLGGLERVNFAFPFRRLQLRNALRKLSGKAELQVVFIPENGIRQTI</sequence>
<gene>
    <name evidence="1" type="ORF">JI435_045140</name>
</gene>
<protein>
    <submittedName>
        <fullName evidence="1">Uncharacterized protein</fullName>
    </submittedName>
</protein>
<reference evidence="2" key="1">
    <citation type="journal article" date="2021" name="BMC Genomics">
        <title>Chromosome-level genome assembly and manually-curated proteome of model necrotroph Parastagonospora nodorum Sn15 reveals a genome-wide trove of candidate effector homologs, and redundancy of virulence-related functions within an accessory chromosome.</title>
        <authorList>
            <person name="Bertazzoni S."/>
            <person name="Jones D.A.B."/>
            <person name="Phan H.T."/>
            <person name="Tan K.-C."/>
            <person name="Hane J.K."/>
        </authorList>
    </citation>
    <scope>NUCLEOTIDE SEQUENCE [LARGE SCALE GENOMIC DNA]</scope>
    <source>
        <strain evidence="2">SN15 / ATCC MYA-4574 / FGSC 10173)</strain>
    </source>
</reference>
<dbReference type="AlphaFoldDB" id="A0A7U2F4T3"/>
<dbReference type="Proteomes" id="UP000663193">
    <property type="component" value="Chromosome 8"/>
</dbReference>
<keyword evidence="2" id="KW-1185">Reference proteome</keyword>